<keyword evidence="1" id="KW-0723">Serine/threonine-protein kinase</keyword>
<keyword evidence="1" id="KW-0808">Transferase</keyword>
<comment type="caution">
    <text evidence="3">The sequence shown here is derived from an EMBL/GenBank/DDBJ whole genome shotgun (WGS) entry which is preliminary data.</text>
</comment>
<feature type="domain" description="Histidine kinase/HSP90-like ATPase" evidence="2">
    <location>
        <begin position="20"/>
        <end position="122"/>
    </location>
</feature>
<dbReference type="CDD" id="cd16936">
    <property type="entry name" value="HATPase_RsbW-like"/>
    <property type="match status" value="1"/>
</dbReference>
<dbReference type="EMBL" id="BAAAPF010000035">
    <property type="protein sequence ID" value="GAA2117095.1"/>
    <property type="molecule type" value="Genomic_DNA"/>
</dbReference>
<gene>
    <name evidence="3" type="ORF">GCM10009802_17950</name>
</gene>
<dbReference type="Pfam" id="PF13581">
    <property type="entry name" value="HATPase_c_2"/>
    <property type="match status" value="1"/>
</dbReference>
<keyword evidence="3" id="KW-0067">ATP-binding</keyword>
<dbReference type="PANTHER" id="PTHR35526">
    <property type="entry name" value="ANTI-SIGMA-F FACTOR RSBW-RELATED"/>
    <property type="match status" value="1"/>
</dbReference>
<dbReference type="InterPro" id="IPR036890">
    <property type="entry name" value="HATPase_C_sf"/>
</dbReference>
<keyword evidence="1" id="KW-0418">Kinase</keyword>
<dbReference type="Proteomes" id="UP001500443">
    <property type="component" value="Unassembled WGS sequence"/>
</dbReference>
<evidence type="ECO:0000256" key="1">
    <source>
        <dbReference type="ARBA" id="ARBA00022527"/>
    </source>
</evidence>
<keyword evidence="3" id="KW-0547">Nucleotide-binding</keyword>
<dbReference type="GO" id="GO:0005524">
    <property type="term" value="F:ATP binding"/>
    <property type="evidence" value="ECO:0007669"/>
    <property type="project" value="UniProtKB-KW"/>
</dbReference>
<evidence type="ECO:0000259" key="2">
    <source>
        <dbReference type="Pfam" id="PF13581"/>
    </source>
</evidence>
<accession>A0ABN2XWZ3</accession>
<dbReference type="RefSeq" id="WP_344289270.1">
    <property type="nucleotide sequence ID" value="NZ_BAAAPF010000035.1"/>
</dbReference>
<dbReference type="Gene3D" id="3.30.565.10">
    <property type="entry name" value="Histidine kinase-like ATPase, C-terminal domain"/>
    <property type="match status" value="1"/>
</dbReference>
<evidence type="ECO:0000313" key="3">
    <source>
        <dbReference type="EMBL" id="GAA2117095.1"/>
    </source>
</evidence>
<protein>
    <submittedName>
        <fullName evidence="3">ATP-binding protein</fullName>
    </submittedName>
</protein>
<evidence type="ECO:0000313" key="4">
    <source>
        <dbReference type="Proteomes" id="UP001500443"/>
    </source>
</evidence>
<reference evidence="3 4" key="1">
    <citation type="journal article" date="2019" name="Int. J. Syst. Evol. Microbiol.">
        <title>The Global Catalogue of Microorganisms (GCM) 10K type strain sequencing project: providing services to taxonomists for standard genome sequencing and annotation.</title>
        <authorList>
            <consortium name="The Broad Institute Genomics Platform"/>
            <consortium name="The Broad Institute Genome Sequencing Center for Infectious Disease"/>
            <person name="Wu L."/>
            <person name="Ma J."/>
        </authorList>
    </citation>
    <scope>NUCLEOTIDE SEQUENCE [LARGE SCALE GENOMIC DNA]</scope>
    <source>
        <strain evidence="3 4">JCM 15481</strain>
    </source>
</reference>
<proteinExistence type="predicted"/>
<dbReference type="InterPro" id="IPR003594">
    <property type="entry name" value="HATPase_dom"/>
</dbReference>
<dbReference type="PANTHER" id="PTHR35526:SF3">
    <property type="entry name" value="ANTI-SIGMA-F FACTOR RSBW"/>
    <property type="match status" value="1"/>
</dbReference>
<keyword evidence="4" id="KW-1185">Reference proteome</keyword>
<sequence length="143" mass="15215">MHPPTADATHPAALSALFSPTPRGARRARLLAVHQLGEWGILRAAPTARAVAAVTAELAANAAVHGRYPGRYFRLRLFLGERVVRVEVSDARPERPVPAAPFPASGGGGGRGLVLVAAFAERWGCFQPHAAVKTVWAEVRRQG</sequence>
<name>A0ABN2XWZ3_9ACTN</name>
<dbReference type="SUPFAM" id="SSF55874">
    <property type="entry name" value="ATPase domain of HSP90 chaperone/DNA topoisomerase II/histidine kinase"/>
    <property type="match status" value="1"/>
</dbReference>
<dbReference type="InterPro" id="IPR050267">
    <property type="entry name" value="Anti-sigma-factor_SerPK"/>
</dbReference>
<organism evidence="3 4">
    <name type="scientific">Streptomyces synnematoformans</name>
    <dbReference type="NCBI Taxonomy" id="415721"/>
    <lineage>
        <taxon>Bacteria</taxon>
        <taxon>Bacillati</taxon>
        <taxon>Actinomycetota</taxon>
        <taxon>Actinomycetes</taxon>
        <taxon>Kitasatosporales</taxon>
        <taxon>Streptomycetaceae</taxon>
        <taxon>Streptomyces</taxon>
    </lineage>
</organism>